<dbReference type="PRINTS" id="PR00179">
    <property type="entry name" value="LIPOCALIN"/>
</dbReference>
<evidence type="ECO:0000256" key="7">
    <source>
        <dbReference type="ARBA" id="ARBA00023180"/>
    </source>
</evidence>
<dbReference type="InParanoid" id="A0A286XSK3"/>
<dbReference type="PROSITE" id="PS00213">
    <property type="entry name" value="LIPOCALIN"/>
    <property type="match status" value="1"/>
</dbReference>
<dbReference type="OrthoDB" id="9628586at2759"/>
<keyword evidence="4" id="KW-0964">Secreted</keyword>
<dbReference type="InterPro" id="IPR002345">
    <property type="entry name" value="Lipocalin"/>
</dbReference>
<comment type="similarity">
    <text evidence="2 8">Belongs to the calycin superfamily. Lipocalin family.</text>
</comment>
<evidence type="ECO:0000256" key="8">
    <source>
        <dbReference type="RuleBase" id="RU003695"/>
    </source>
</evidence>
<dbReference type="InterPro" id="IPR003087">
    <property type="entry name" value="LCN2/LCN12"/>
</dbReference>
<keyword evidence="7" id="KW-0325">Glycoprotein</keyword>
<reference evidence="11" key="3">
    <citation type="submission" date="2025-09" db="UniProtKB">
        <authorList>
            <consortium name="Ensembl"/>
        </authorList>
    </citation>
    <scope>IDENTIFICATION</scope>
    <source>
        <strain evidence="11">2N</strain>
    </source>
</reference>
<evidence type="ECO:0000259" key="10">
    <source>
        <dbReference type="Pfam" id="PF00061"/>
    </source>
</evidence>
<feature type="domain" description="Lipocalin/cytosolic fatty-acid binding" evidence="10">
    <location>
        <begin position="48"/>
        <end position="190"/>
    </location>
</feature>
<dbReference type="GeneTree" id="ENSGT01050000244868"/>
<evidence type="ECO:0000256" key="5">
    <source>
        <dbReference type="ARBA" id="ARBA00022729"/>
    </source>
</evidence>
<evidence type="ECO:0000256" key="4">
    <source>
        <dbReference type="ARBA" id="ARBA00022525"/>
    </source>
</evidence>
<reference evidence="12" key="1">
    <citation type="journal article" date="2011" name="Nature">
        <title>A high-resolution map of human evolutionary constraint using 29 mammals.</title>
        <authorList>
            <person name="Lindblad-Toh K."/>
            <person name="Garber M."/>
            <person name="Zuk O."/>
            <person name="Lin M.F."/>
            <person name="Parker B.J."/>
            <person name="Washietl S."/>
            <person name="Kheradpour P."/>
            <person name="Ernst J."/>
            <person name="Jordan G."/>
            <person name="Mauceli E."/>
            <person name="Ward L.D."/>
            <person name="Lowe C.B."/>
            <person name="Holloway A.K."/>
            <person name="Clamp M."/>
            <person name="Gnerre S."/>
            <person name="Alfoldi J."/>
            <person name="Beal K."/>
            <person name="Chang J."/>
            <person name="Clawson H."/>
            <person name="Cuff J."/>
            <person name="Di Palma F."/>
            <person name="Fitzgerald S."/>
            <person name="Flicek P."/>
            <person name="Guttman M."/>
            <person name="Hubisz M.J."/>
            <person name="Jaffe D.B."/>
            <person name="Jungreis I."/>
            <person name="Kent W.J."/>
            <person name="Kostka D."/>
            <person name="Lara M."/>
            <person name="Martins A.L."/>
            <person name="Massingham T."/>
            <person name="Moltke I."/>
            <person name="Raney B.J."/>
            <person name="Rasmussen M.D."/>
            <person name="Robinson J."/>
            <person name="Stark A."/>
            <person name="Vilella A.J."/>
            <person name="Wen J."/>
            <person name="Xie X."/>
            <person name="Zody M.C."/>
            <person name="Baldwin J."/>
            <person name="Bloom T."/>
            <person name="Chin C.W."/>
            <person name="Heiman D."/>
            <person name="Nicol R."/>
            <person name="Nusbaum C."/>
            <person name="Young S."/>
            <person name="Wilkinson J."/>
            <person name="Worley K.C."/>
            <person name="Kovar C.L."/>
            <person name="Muzny D.M."/>
            <person name="Gibbs R.A."/>
            <person name="Cree A."/>
            <person name="Dihn H.H."/>
            <person name="Fowler G."/>
            <person name="Jhangiani S."/>
            <person name="Joshi V."/>
            <person name="Lee S."/>
            <person name="Lewis L.R."/>
            <person name="Nazareth L.V."/>
            <person name="Okwuonu G."/>
            <person name="Santibanez J."/>
            <person name="Warren W.C."/>
            <person name="Mardis E.R."/>
            <person name="Weinstock G.M."/>
            <person name="Wilson R.K."/>
            <person name="Delehaunty K."/>
            <person name="Dooling D."/>
            <person name="Fronik C."/>
            <person name="Fulton L."/>
            <person name="Fulton B."/>
            <person name="Graves T."/>
            <person name="Minx P."/>
            <person name="Sodergren E."/>
            <person name="Birney E."/>
            <person name="Margulies E.H."/>
            <person name="Herrero J."/>
            <person name="Green E.D."/>
            <person name="Haussler D."/>
            <person name="Siepel A."/>
            <person name="Goldman N."/>
            <person name="Pollard K.S."/>
            <person name="Pedersen J.S."/>
            <person name="Lander E.S."/>
            <person name="Kellis M."/>
        </authorList>
    </citation>
    <scope>NUCLEOTIDE SEQUENCE [LARGE SCALE GENOMIC DNA]</scope>
    <source>
        <strain evidence="12">2N</strain>
    </source>
</reference>
<keyword evidence="12" id="KW-1185">Reference proteome</keyword>
<feature type="signal peptide" evidence="9">
    <location>
        <begin position="1"/>
        <end position="20"/>
    </location>
</feature>
<evidence type="ECO:0000256" key="2">
    <source>
        <dbReference type="ARBA" id="ARBA00006889"/>
    </source>
</evidence>
<dbReference type="PRINTS" id="PR01275">
    <property type="entry name" value="NGELATINASE"/>
</dbReference>
<dbReference type="GO" id="GO:0005615">
    <property type="term" value="C:extracellular space"/>
    <property type="evidence" value="ECO:0007669"/>
    <property type="project" value="TreeGrafter"/>
</dbReference>
<dbReference type="GeneID" id="106027874"/>
<keyword evidence="6" id="KW-1015">Disulfide bond</keyword>
<sequence length="209" mass="23917">MVLSLLCLSLIVLEALHSQAQDIPPTRIPAPPLSKIPLQPDFQDDRFQGDWFTIGAATNAVMKGKGNNSKYYMTRVNFELNDDHSYNVSTTGLSGQKCAQWTSTLVPYIQPGQFTRLNMTNSDTESYLWRVTATDYEQFAMLYIEYKFKHRIYFQVKLNGRTQELSSELQEHFIKFARSLGLGDENTVYFEPIVTSIQGATWLPHQTCQ</sequence>
<accession>A0A286XSK3</accession>
<dbReference type="PANTHER" id="PTHR11430:SF13">
    <property type="entry name" value="NEUTROPHIL GELATINASE-ASSOCIATED LIPOCALIN"/>
    <property type="match status" value="1"/>
</dbReference>
<protein>
    <recommendedName>
        <fullName evidence="10">Lipocalin/cytosolic fatty-acid binding domain-containing protein</fullName>
    </recommendedName>
</protein>
<dbReference type="EMBL" id="AAKN02030219">
    <property type="status" value="NOT_ANNOTATED_CDS"/>
    <property type="molecule type" value="Genomic_DNA"/>
</dbReference>
<evidence type="ECO:0000256" key="3">
    <source>
        <dbReference type="ARBA" id="ARBA00022448"/>
    </source>
</evidence>
<dbReference type="STRING" id="10141.ENSCPOP00000028499"/>
<gene>
    <name evidence="11" type="primary">LOC106027874</name>
</gene>
<dbReference type="GO" id="GO:0036094">
    <property type="term" value="F:small molecule binding"/>
    <property type="evidence" value="ECO:0007669"/>
    <property type="project" value="InterPro"/>
</dbReference>
<dbReference type="InterPro" id="IPR000566">
    <property type="entry name" value="Lipocln_cytosolic_FA-bd_dom"/>
</dbReference>
<keyword evidence="5 9" id="KW-0732">Signal</keyword>
<dbReference type="OMA" id="DFQDDRF"/>
<dbReference type="SUPFAM" id="SSF50814">
    <property type="entry name" value="Lipocalins"/>
    <property type="match status" value="1"/>
</dbReference>
<dbReference type="Bgee" id="ENSCPOG00000039549">
    <property type="expression patterns" value="Expressed in ovary and 8 other cell types or tissues"/>
</dbReference>
<keyword evidence="3" id="KW-0813">Transport</keyword>
<reference evidence="11" key="2">
    <citation type="submission" date="2025-08" db="UniProtKB">
        <authorList>
            <consortium name="Ensembl"/>
        </authorList>
    </citation>
    <scope>IDENTIFICATION</scope>
    <source>
        <strain evidence="11">2N</strain>
    </source>
</reference>
<name>A0A286XSK3_CAVPO</name>
<dbReference type="AlphaFoldDB" id="A0A286XSK3"/>
<evidence type="ECO:0000256" key="9">
    <source>
        <dbReference type="SAM" id="SignalP"/>
    </source>
</evidence>
<dbReference type="PANTHER" id="PTHR11430">
    <property type="entry name" value="LIPOCALIN"/>
    <property type="match status" value="1"/>
</dbReference>
<evidence type="ECO:0000256" key="6">
    <source>
        <dbReference type="ARBA" id="ARBA00023157"/>
    </source>
</evidence>
<evidence type="ECO:0000256" key="1">
    <source>
        <dbReference type="ARBA" id="ARBA00004613"/>
    </source>
</evidence>
<feature type="chain" id="PRO_5011700379" description="Lipocalin/cytosolic fatty-acid binding domain-containing protein" evidence="9">
    <location>
        <begin position="21"/>
        <end position="209"/>
    </location>
</feature>
<comment type="subcellular location">
    <subcellularLocation>
        <location evidence="1">Secreted</location>
    </subcellularLocation>
</comment>
<evidence type="ECO:0000313" key="11">
    <source>
        <dbReference type="Ensembl" id="ENSCPOP00000028499.1"/>
    </source>
</evidence>
<dbReference type="InterPro" id="IPR012674">
    <property type="entry name" value="Calycin"/>
</dbReference>
<evidence type="ECO:0000313" key="12">
    <source>
        <dbReference type="Proteomes" id="UP000005447"/>
    </source>
</evidence>
<dbReference type="VEuPathDB" id="HostDB:ENSCPOG00000039549"/>
<organism evidence="11 12">
    <name type="scientific">Cavia porcellus</name>
    <name type="common">Guinea pig</name>
    <dbReference type="NCBI Taxonomy" id="10141"/>
    <lineage>
        <taxon>Eukaryota</taxon>
        <taxon>Metazoa</taxon>
        <taxon>Chordata</taxon>
        <taxon>Craniata</taxon>
        <taxon>Vertebrata</taxon>
        <taxon>Euteleostomi</taxon>
        <taxon>Mammalia</taxon>
        <taxon>Eutheria</taxon>
        <taxon>Euarchontoglires</taxon>
        <taxon>Glires</taxon>
        <taxon>Rodentia</taxon>
        <taxon>Hystricomorpha</taxon>
        <taxon>Caviidae</taxon>
        <taxon>Cavia</taxon>
    </lineage>
</organism>
<dbReference type="Pfam" id="PF00061">
    <property type="entry name" value="Lipocalin"/>
    <property type="match status" value="1"/>
</dbReference>
<proteinExistence type="inferred from homology"/>
<dbReference type="Ensembl" id="ENSCPOT00000033893.1">
    <property type="protein sequence ID" value="ENSCPOP00000028499.1"/>
    <property type="gene ID" value="ENSCPOG00000039549.1"/>
</dbReference>
<dbReference type="InterPro" id="IPR022272">
    <property type="entry name" value="Lipocalin_CS"/>
</dbReference>
<dbReference type="Gene3D" id="2.40.128.20">
    <property type="match status" value="1"/>
</dbReference>
<dbReference type="Proteomes" id="UP000005447">
    <property type="component" value="Unassembled WGS sequence"/>
</dbReference>